<keyword evidence="30" id="KW-1185">Reference proteome</keyword>
<dbReference type="AlphaFoldDB" id="A0A6C1DZM5"/>
<evidence type="ECO:0000256" key="12">
    <source>
        <dbReference type="ARBA" id="ARBA00022796"/>
    </source>
</evidence>
<evidence type="ECO:0000259" key="28">
    <source>
        <dbReference type="PROSITE" id="PS51384"/>
    </source>
</evidence>
<evidence type="ECO:0000256" key="8">
    <source>
        <dbReference type="ARBA" id="ARBA00022617"/>
    </source>
</evidence>
<feature type="transmembrane region" description="Helical" evidence="27">
    <location>
        <begin position="46"/>
        <end position="68"/>
    </location>
</feature>
<evidence type="ECO:0000256" key="21">
    <source>
        <dbReference type="ARBA" id="ARBA00023136"/>
    </source>
</evidence>
<dbReference type="Pfam" id="PF08022">
    <property type="entry name" value="FAD_binding_8"/>
    <property type="match status" value="1"/>
</dbReference>
<dbReference type="Pfam" id="PF08030">
    <property type="entry name" value="NAD_binding_6"/>
    <property type="match status" value="1"/>
</dbReference>
<protein>
    <recommendedName>
        <fullName evidence="24">Ferric/cupric reductase transmembrane component 7</fullName>
        <ecNumber evidence="4">1.16.1.9</ecNumber>
    </recommendedName>
    <alternativeName>
        <fullName evidence="25">Ferric-chelate reductase 7</fullName>
    </alternativeName>
</protein>
<evidence type="ECO:0000256" key="24">
    <source>
        <dbReference type="ARBA" id="ARBA00067414"/>
    </source>
</evidence>
<gene>
    <name evidence="29" type="primary">FRE7_1</name>
    <name evidence="29" type="ORF">GRS66_004621</name>
</gene>
<evidence type="ECO:0000256" key="23">
    <source>
        <dbReference type="ARBA" id="ARBA00054505"/>
    </source>
</evidence>
<keyword evidence="11" id="KW-0479">Metal-binding</keyword>
<comment type="function">
    <text evidence="23">Cell surface metalloreductase. May be involved in copper homeostasis.</text>
</comment>
<dbReference type="GO" id="GO:0015677">
    <property type="term" value="P:copper ion import"/>
    <property type="evidence" value="ECO:0007669"/>
    <property type="project" value="TreeGrafter"/>
</dbReference>
<evidence type="ECO:0000313" key="30">
    <source>
        <dbReference type="Proteomes" id="UP000501346"/>
    </source>
</evidence>
<dbReference type="Proteomes" id="UP000501346">
    <property type="component" value="Chromosome ScXV-ScXI"/>
</dbReference>
<dbReference type="SFLD" id="SFLDG01168">
    <property type="entry name" value="Ferric_reductase_subgroup_(FRE"/>
    <property type="match status" value="1"/>
</dbReference>
<evidence type="ECO:0000256" key="19">
    <source>
        <dbReference type="ARBA" id="ARBA00023008"/>
    </source>
</evidence>
<dbReference type="Gene3D" id="3.40.50.80">
    <property type="entry name" value="Nucleotide-binding domain of ferredoxin-NADP reductase (FNR) module"/>
    <property type="match status" value="1"/>
</dbReference>
<dbReference type="OrthoDB" id="17725at2759"/>
<reference evidence="29 30" key="1">
    <citation type="journal article" date="2019" name="BMC Genomics">
        <title>Chromosome level assembly and comparative genome analysis confirm lager-brewing yeasts originated from a single hybridization.</title>
        <authorList>
            <person name="Salazar A.N."/>
            <person name="Gorter de Vries A.R."/>
            <person name="van den Broek M."/>
            <person name="Brouwers N."/>
            <person name="de la Torre Cortes P."/>
            <person name="Kuijpers N.G.A."/>
            <person name="Daran J.G."/>
            <person name="Abeel T."/>
        </authorList>
    </citation>
    <scope>NUCLEOTIDE SEQUENCE [LARGE SCALE GENOMIC DNA]</scope>
    <source>
        <strain evidence="29 30">CBS 1483</strain>
    </source>
</reference>
<dbReference type="GO" id="GO:0006879">
    <property type="term" value="P:intracellular iron ion homeostasis"/>
    <property type="evidence" value="ECO:0007669"/>
    <property type="project" value="TreeGrafter"/>
</dbReference>
<dbReference type="PROSITE" id="PS51384">
    <property type="entry name" value="FAD_FR"/>
    <property type="match status" value="1"/>
</dbReference>
<dbReference type="SFLD" id="SFLDF00464">
    <property type="entry name" value="Ferric/cupric_reductase"/>
    <property type="match status" value="1"/>
</dbReference>
<sequence>MIEERDLVLSNGIHCIADIHSELYARLKKESQAATPWVYQKQYGKFVTYFVAVIIFLSLIKKLAFMYYVSSEEFLPEKKNSPTTPSVFLARIMTKLVAFNRYICYRKFPTLIFSYLGIPTSVGTFLVVMATTLYTLLYCFVPHPFYRPCAGFGSPPLSVRAGIMAISLVPFVFSLSGKINVIGWLVGLSYEKINIYHQWASILCLFFSWVHVIPFLRQARHEGGYERMHQRWKASDMWRSGVPPILFLNLLWLSSLPIARRHFYEIFLQLHWILAVGFYISLFYHVYPELNSHMYLVATIVVWFAQLFYRLAVKGYLRRGRSFMASTIANVSIVGEGCVELIVKDVEMAYSPGQHIFVRTIDKGIISNHPFSIFPSAKYPGGIKMLIRAQKGFSKRLYESNDDMKKILIDGPYGGIERDIRSFTNVYLICSGSGISTCLPFLQKYGPILHKTNLEVITLDWVVRHREDISWIRDEMCTLSNNLRQLFLDGKIVVRIYVCSDSTVPGIIKTFPQTIDTASDQSDLAKREKDTEFGQDDTESNSTFDKSNNEYKGLITIIPSKPDLNQVINDYQIGFRNCFICSGSDSLRYTVGNSVAGLQAKVFSNKNVEECYLHSESFGY</sequence>
<evidence type="ECO:0000313" key="29">
    <source>
        <dbReference type="EMBL" id="QID82211.1"/>
    </source>
</evidence>
<feature type="transmembrane region" description="Helical" evidence="27">
    <location>
        <begin position="116"/>
        <end position="141"/>
    </location>
</feature>
<evidence type="ECO:0000256" key="5">
    <source>
        <dbReference type="ARBA" id="ARBA00022448"/>
    </source>
</evidence>
<evidence type="ECO:0000256" key="4">
    <source>
        <dbReference type="ARBA" id="ARBA00012668"/>
    </source>
</evidence>
<evidence type="ECO:0000256" key="6">
    <source>
        <dbReference type="ARBA" id="ARBA00022475"/>
    </source>
</evidence>
<keyword evidence="15" id="KW-0249">Electron transport</keyword>
<evidence type="ECO:0000256" key="25">
    <source>
        <dbReference type="ARBA" id="ARBA00077788"/>
    </source>
</evidence>
<evidence type="ECO:0000256" key="1">
    <source>
        <dbReference type="ARBA" id="ARBA00001974"/>
    </source>
</evidence>
<evidence type="ECO:0000256" key="15">
    <source>
        <dbReference type="ARBA" id="ARBA00022982"/>
    </source>
</evidence>
<comment type="subcellular location">
    <subcellularLocation>
        <location evidence="2">Cell membrane</location>
        <topology evidence="2">Multi-pass membrane protein</topology>
    </subcellularLocation>
</comment>
<keyword evidence="5" id="KW-0813">Transport</keyword>
<evidence type="ECO:0000256" key="13">
    <source>
        <dbReference type="ARBA" id="ARBA00022827"/>
    </source>
</evidence>
<dbReference type="InterPro" id="IPR013121">
    <property type="entry name" value="Fe_red_NAD-bd_6"/>
</dbReference>
<organism evidence="29 30">
    <name type="scientific">Saccharomyces pastorianus</name>
    <name type="common">Lager yeast</name>
    <name type="synonym">Saccharomyces cerevisiae x Saccharomyces eubayanus</name>
    <dbReference type="NCBI Taxonomy" id="27292"/>
    <lineage>
        <taxon>Eukaryota</taxon>
        <taxon>Fungi</taxon>
        <taxon>Dikarya</taxon>
        <taxon>Ascomycota</taxon>
        <taxon>Saccharomycotina</taxon>
        <taxon>Saccharomycetes</taxon>
        <taxon>Saccharomycetales</taxon>
        <taxon>Saccharomycetaceae</taxon>
        <taxon>Saccharomyces</taxon>
    </lineage>
</organism>
<dbReference type="InterPro" id="IPR051410">
    <property type="entry name" value="Ferric/Cupric_Reductase"/>
</dbReference>
<keyword evidence="21 27" id="KW-0472">Membrane</keyword>
<keyword evidence="12" id="KW-0187">Copper transport</keyword>
<feature type="transmembrane region" description="Helical" evidence="27">
    <location>
        <begin position="237"/>
        <end position="254"/>
    </location>
</feature>
<evidence type="ECO:0000256" key="17">
    <source>
        <dbReference type="ARBA" id="ARBA00023002"/>
    </source>
</evidence>
<dbReference type="SUPFAM" id="SSF52343">
    <property type="entry name" value="Ferredoxin reductase-like, C-terminal NADP-linked domain"/>
    <property type="match status" value="1"/>
</dbReference>
<dbReference type="SFLD" id="SFLDS00052">
    <property type="entry name" value="Ferric_Reductase_Domain"/>
    <property type="match status" value="1"/>
</dbReference>
<evidence type="ECO:0000256" key="16">
    <source>
        <dbReference type="ARBA" id="ARBA00022989"/>
    </source>
</evidence>
<evidence type="ECO:0000256" key="2">
    <source>
        <dbReference type="ARBA" id="ARBA00004651"/>
    </source>
</evidence>
<dbReference type="InterPro" id="IPR013112">
    <property type="entry name" value="FAD-bd_8"/>
</dbReference>
<keyword evidence="7" id="KW-0410">Iron transport</keyword>
<keyword evidence="19" id="KW-0186">Copper</keyword>
<keyword evidence="10 27" id="KW-0812">Transmembrane</keyword>
<dbReference type="Pfam" id="PF01794">
    <property type="entry name" value="Ferric_reduct"/>
    <property type="match status" value="1"/>
</dbReference>
<dbReference type="PANTHER" id="PTHR32361">
    <property type="entry name" value="FERRIC/CUPRIC REDUCTASE TRANSMEMBRANE COMPONENT"/>
    <property type="match status" value="1"/>
</dbReference>
<dbReference type="InterPro" id="IPR017927">
    <property type="entry name" value="FAD-bd_FR_type"/>
</dbReference>
<feature type="transmembrane region" description="Helical" evidence="27">
    <location>
        <begin position="266"/>
        <end position="287"/>
    </location>
</feature>
<keyword evidence="17" id="KW-0560">Oxidoreductase</keyword>
<dbReference type="EMBL" id="CP048996">
    <property type="protein sequence ID" value="QID82211.1"/>
    <property type="molecule type" value="Genomic_DNA"/>
</dbReference>
<evidence type="ECO:0000256" key="3">
    <source>
        <dbReference type="ARBA" id="ARBA00006278"/>
    </source>
</evidence>
<evidence type="ECO:0000256" key="26">
    <source>
        <dbReference type="SAM" id="MobiDB-lite"/>
    </source>
</evidence>
<comment type="cofactor">
    <cofactor evidence="1">
        <name>FAD</name>
        <dbReference type="ChEBI" id="CHEBI:57692"/>
    </cofactor>
</comment>
<evidence type="ECO:0000256" key="20">
    <source>
        <dbReference type="ARBA" id="ARBA00023065"/>
    </source>
</evidence>
<evidence type="ECO:0000256" key="22">
    <source>
        <dbReference type="ARBA" id="ARBA00048483"/>
    </source>
</evidence>
<dbReference type="Gene3D" id="2.40.30.10">
    <property type="entry name" value="Translation factors"/>
    <property type="match status" value="1"/>
</dbReference>
<dbReference type="GO" id="GO:0006826">
    <property type="term" value="P:iron ion transport"/>
    <property type="evidence" value="ECO:0007669"/>
    <property type="project" value="UniProtKB-KW"/>
</dbReference>
<feature type="compositionally biased region" description="Basic and acidic residues" evidence="26">
    <location>
        <begin position="523"/>
        <end position="532"/>
    </location>
</feature>
<dbReference type="SUPFAM" id="SSF63380">
    <property type="entry name" value="Riboflavin synthase domain-like"/>
    <property type="match status" value="1"/>
</dbReference>
<keyword evidence="8" id="KW-0349">Heme</keyword>
<keyword evidence="13" id="KW-0274">FAD</keyword>
<dbReference type="InterPro" id="IPR039261">
    <property type="entry name" value="FNR_nucleotide-bd"/>
</dbReference>
<dbReference type="GO" id="GO:0052851">
    <property type="term" value="F:ferric-chelate reductase (NADPH) activity"/>
    <property type="evidence" value="ECO:0007669"/>
    <property type="project" value="UniProtKB-EC"/>
</dbReference>
<keyword evidence="18" id="KW-0408">Iron</keyword>
<keyword evidence="20" id="KW-0406">Ion transport</keyword>
<dbReference type="InterPro" id="IPR013130">
    <property type="entry name" value="Fe3_Rdtase_TM_dom"/>
</dbReference>
<dbReference type="InterPro" id="IPR017938">
    <property type="entry name" value="Riboflavin_synthase-like_b-brl"/>
</dbReference>
<keyword evidence="14" id="KW-0521">NADP</keyword>
<comment type="catalytic activity">
    <reaction evidence="22">
        <text>2 a Fe(II)-siderophore + NADP(+) + H(+) = 2 a Fe(III)-siderophore + NADPH</text>
        <dbReference type="Rhea" id="RHEA:28795"/>
        <dbReference type="Rhea" id="RHEA-COMP:11342"/>
        <dbReference type="Rhea" id="RHEA-COMP:11344"/>
        <dbReference type="ChEBI" id="CHEBI:15378"/>
        <dbReference type="ChEBI" id="CHEBI:29033"/>
        <dbReference type="ChEBI" id="CHEBI:29034"/>
        <dbReference type="ChEBI" id="CHEBI:57783"/>
        <dbReference type="ChEBI" id="CHEBI:58349"/>
        <dbReference type="EC" id="1.16.1.9"/>
    </reaction>
</comment>
<dbReference type="CDD" id="cd06186">
    <property type="entry name" value="NOX_Duox_like_FAD_NADP"/>
    <property type="match status" value="1"/>
</dbReference>
<proteinExistence type="inferred from homology"/>
<feature type="region of interest" description="Disordered" evidence="26">
    <location>
        <begin position="519"/>
        <end position="543"/>
    </location>
</feature>
<comment type="similarity">
    <text evidence="3">Belongs to the ferric reductase (FRE) family.</text>
</comment>
<feature type="transmembrane region" description="Helical" evidence="27">
    <location>
        <begin position="199"/>
        <end position="217"/>
    </location>
</feature>
<evidence type="ECO:0000256" key="11">
    <source>
        <dbReference type="ARBA" id="ARBA00022723"/>
    </source>
</evidence>
<feature type="transmembrane region" description="Helical" evidence="27">
    <location>
        <begin position="88"/>
        <end position="104"/>
    </location>
</feature>
<evidence type="ECO:0000256" key="27">
    <source>
        <dbReference type="SAM" id="Phobius"/>
    </source>
</evidence>
<evidence type="ECO:0000256" key="7">
    <source>
        <dbReference type="ARBA" id="ARBA00022496"/>
    </source>
</evidence>
<name>A0A6C1DZM5_SACPS</name>
<dbReference type="EC" id="1.16.1.9" evidence="4"/>
<feature type="domain" description="FAD-binding FR-type" evidence="28">
    <location>
        <begin position="321"/>
        <end position="419"/>
    </location>
</feature>
<accession>A0A6C1DZM5</accession>
<keyword evidence="9" id="KW-0285">Flavoprotein</keyword>
<dbReference type="FunFam" id="3.40.50.80:FF:000079">
    <property type="entry name" value="Fre7p"/>
    <property type="match status" value="1"/>
</dbReference>
<dbReference type="GO" id="GO:0046872">
    <property type="term" value="F:metal ion binding"/>
    <property type="evidence" value="ECO:0007669"/>
    <property type="project" value="UniProtKB-KW"/>
</dbReference>
<evidence type="ECO:0000256" key="9">
    <source>
        <dbReference type="ARBA" id="ARBA00022630"/>
    </source>
</evidence>
<dbReference type="GO" id="GO:0005886">
    <property type="term" value="C:plasma membrane"/>
    <property type="evidence" value="ECO:0007669"/>
    <property type="project" value="UniProtKB-SubCell"/>
</dbReference>
<keyword evidence="16 27" id="KW-1133">Transmembrane helix</keyword>
<keyword evidence="6" id="KW-1003">Cell membrane</keyword>
<evidence type="ECO:0000256" key="18">
    <source>
        <dbReference type="ARBA" id="ARBA00023004"/>
    </source>
</evidence>
<dbReference type="PANTHER" id="PTHR32361:SF23">
    <property type="entry name" value="FERRIC-CHELATE REDUCTASE"/>
    <property type="match status" value="1"/>
</dbReference>
<evidence type="ECO:0000256" key="10">
    <source>
        <dbReference type="ARBA" id="ARBA00022692"/>
    </source>
</evidence>
<feature type="transmembrane region" description="Helical" evidence="27">
    <location>
        <begin position="293"/>
        <end position="312"/>
    </location>
</feature>
<feature type="transmembrane region" description="Helical" evidence="27">
    <location>
        <begin position="161"/>
        <end position="187"/>
    </location>
</feature>
<evidence type="ECO:0000256" key="14">
    <source>
        <dbReference type="ARBA" id="ARBA00022857"/>
    </source>
</evidence>